<gene>
    <name evidence="1" type="ORF">CLUMA_CG008880</name>
</gene>
<dbReference type="EMBL" id="CVRI01000041">
    <property type="protein sequence ID" value="CRK95311.1"/>
    <property type="molecule type" value="Genomic_DNA"/>
</dbReference>
<keyword evidence="2" id="KW-1185">Reference proteome</keyword>
<accession>A0A1J1I4P8</accession>
<reference evidence="1 2" key="1">
    <citation type="submission" date="2015-04" db="EMBL/GenBank/DDBJ databases">
        <authorList>
            <person name="Syromyatnikov M.Y."/>
            <person name="Popov V.N."/>
        </authorList>
    </citation>
    <scope>NUCLEOTIDE SEQUENCE [LARGE SCALE GENOMIC DNA]</scope>
</reference>
<name>A0A1J1I4P8_9DIPT</name>
<organism evidence="1 2">
    <name type="scientific">Clunio marinus</name>
    <dbReference type="NCBI Taxonomy" id="568069"/>
    <lineage>
        <taxon>Eukaryota</taxon>
        <taxon>Metazoa</taxon>
        <taxon>Ecdysozoa</taxon>
        <taxon>Arthropoda</taxon>
        <taxon>Hexapoda</taxon>
        <taxon>Insecta</taxon>
        <taxon>Pterygota</taxon>
        <taxon>Neoptera</taxon>
        <taxon>Endopterygota</taxon>
        <taxon>Diptera</taxon>
        <taxon>Nematocera</taxon>
        <taxon>Chironomoidea</taxon>
        <taxon>Chironomidae</taxon>
        <taxon>Clunio</taxon>
    </lineage>
</organism>
<dbReference type="AlphaFoldDB" id="A0A1J1I4P8"/>
<evidence type="ECO:0000313" key="2">
    <source>
        <dbReference type="Proteomes" id="UP000183832"/>
    </source>
</evidence>
<evidence type="ECO:0000313" key="1">
    <source>
        <dbReference type="EMBL" id="CRK95311.1"/>
    </source>
</evidence>
<proteinExistence type="predicted"/>
<sequence length="71" mass="8229">MKSGRMLQQLNLSVSSASFSNLHFFYLHSTFDLHDVVRAYRSSCHSKNLCNPFIDLPNKQQERSLKVATRQ</sequence>
<dbReference type="Proteomes" id="UP000183832">
    <property type="component" value="Unassembled WGS sequence"/>
</dbReference>
<protein>
    <submittedName>
        <fullName evidence="1">CLUMA_CG008880, isoform A</fullName>
    </submittedName>
</protein>